<dbReference type="EMBL" id="MT142430">
    <property type="protein sequence ID" value="QJA80653.1"/>
    <property type="molecule type" value="Genomic_DNA"/>
</dbReference>
<sequence>MASRAGFAVVNQRGEITTFELPIKVASSDYGINVFEVRYAAQDSCDWMNENL</sequence>
<evidence type="ECO:0000313" key="1">
    <source>
        <dbReference type="EMBL" id="QJA80653.1"/>
    </source>
</evidence>
<protein>
    <submittedName>
        <fullName evidence="1">Uncharacterized protein</fullName>
    </submittedName>
</protein>
<proteinExistence type="predicted"/>
<dbReference type="AlphaFoldDB" id="A0A6M3KFH6"/>
<name>A0A6M3KFH6_9ZZZZ</name>
<accession>A0A6M3KFH6</accession>
<reference evidence="1" key="1">
    <citation type="submission" date="2020-03" db="EMBL/GenBank/DDBJ databases">
        <title>The deep terrestrial virosphere.</title>
        <authorList>
            <person name="Holmfeldt K."/>
            <person name="Nilsson E."/>
            <person name="Simone D."/>
            <person name="Lopez-Fernandez M."/>
            <person name="Wu X."/>
            <person name="de Brujin I."/>
            <person name="Lundin D."/>
            <person name="Andersson A."/>
            <person name="Bertilsson S."/>
            <person name="Dopson M."/>
        </authorList>
    </citation>
    <scope>NUCLEOTIDE SEQUENCE</scope>
    <source>
        <strain evidence="1">MM415A00685</strain>
    </source>
</reference>
<gene>
    <name evidence="1" type="ORF">MM415A00685_0015</name>
</gene>
<organism evidence="1">
    <name type="scientific">viral metagenome</name>
    <dbReference type="NCBI Taxonomy" id="1070528"/>
    <lineage>
        <taxon>unclassified sequences</taxon>
        <taxon>metagenomes</taxon>
        <taxon>organismal metagenomes</taxon>
    </lineage>
</organism>